<reference evidence="2 3" key="1">
    <citation type="submission" date="2009-08" db="EMBL/GenBank/DDBJ databases">
        <title>The Genome Sequence of Spizellomyces punctatus strain DAOM BR117.</title>
        <authorList>
            <consortium name="The Broad Institute Genome Sequencing Platform"/>
            <person name="Russ C."/>
            <person name="Cuomo C."/>
            <person name="Shea T."/>
            <person name="Young S.K."/>
            <person name="Zeng Q."/>
            <person name="Koehrsen M."/>
            <person name="Haas B."/>
            <person name="Borodovsky M."/>
            <person name="Guigo R."/>
            <person name="Alvarado L."/>
            <person name="Berlin A."/>
            <person name="Bochicchio J."/>
            <person name="Borenstein D."/>
            <person name="Chapman S."/>
            <person name="Chen Z."/>
            <person name="Engels R."/>
            <person name="Freedman E."/>
            <person name="Gellesch M."/>
            <person name="Goldberg J."/>
            <person name="Griggs A."/>
            <person name="Gujja S."/>
            <person name="Heiman D."/>
            <person name="Hepburn T."/>
            <person name="Howarth C."/>
            <person name="Jen D."/>
            <person name="Larson L."/>
            <person name="Lewis B."/>
            <person name="Mehta T."/>
            <person name="Park D."/>
            <person name="Pearson M."/>
            <person name="Roberts A."/>
            <person name="Saif S."/>
            <person name="Shenoy N."/>
            <person name="Sisk P."/>
            <person name="Stolte C."/>
            <person name="Sykes S."/>
            <person name="Thomson T."/>
            <person name="Walk T."/>
            <person name="White J."/>
            <person name="Yandava C."/>
            <person name="Burger G."/>
            <person name="Gray M.W."/>
            <person name="Holland P.W.H."/>
            <person name="King N."/>
            <person name="Lang F.B.F."/>
            <person name="Roger A.J."/>
            <person name="Ruiz-Trillo I."/>
            <person name="Lander E."/>
            <person name="Nusbaum C."/>
        </authorList>
    </citation>
    <scope>NUCLEOTIDE SEQUENCE [LARGE SCALE GENOMIC DNA]</scope>
    <source>
        <strain evidence="2 3">DAOM BR117</strain>
    </source>
</reference>
<proteinExistence type="predicted"/>
<dbReference type="Pfam" id="PF11022">
    <property type="entry name" value="ATP19"/>
    <property type="match status" value="1"/>
</dbReference>
<keyword evidence="1" id="KW-0472">Membrane</keyword>
<dbReference type="Proteomes" id="UP000053201">
    <property type="component" value="Unassembled WGS sequence"/>
</dbReference>
<keyword evidence="1" id="KW-0812">Transmembrane</keyword>
<dbReference type="InParanoid" id="A0A0L0HQ18"/>
<protein>
    <submittedName>
        <fullName evidence="2">Uncharacterized protein</fullName>
    </submittedName>
</protein>
<evidence type="ECO:0000256" key="1">
    <source>
        <dbReference type="SAM" id="Phobius"/>
    </source>
</evidence>
<dbReference type="VEuPathDB" id="FungiDB:SPPG_08985"/>
<dbReference type="AlphaFoldDB" id="A0A0L0HQ18"/>
<dbReference type="RefSeq" id="XP_016611094.1">
    <property type="nucleotide sequence ID" value="XM_016757136.1"/>
</dbReference>
<dbReference type="GeneID" id="27692110"/>
<dbReference type="OrthoDB" id="10291487at2759"/>
<name>A0A0L0HQ18_SPIPD</name>
<feature type="transmembrane region" description="Helical" evidence="1">
    <location>
        <begin position="21"/>
        <end position="39"/>
    </location>
</feature>
<gene>
    <name evidence="2" type="ORF">SPPG_08985</name>
</gene>
<organism evidence="2 3">
    <name type="scientific">Spizellomyces punctatus (strain DAOM BR117)</name>
    <dbReference type="NCBI Taxonomy" id="645134"/>
    <lineage>
        <taxon>Eukaryota</taxon>
        <taxon>Fungi</taxon>
        <taxon>Fungi incertae sedis</taxon>
        <taxon>Chytridiomycota</taxon>
        <taxon>Chytridiomycota incertae sedis</taxon>
        <taxon>Chytridiomycetes</taxon>
        <taxon>Spizellomycetales</taxon>
        <taxon>Spizellomycetaceae</taxon>
        <taxon>Spizellomyces</taxon>
    </lineage>
</organism>
<accession>A0A0L0HQ18</accession>
<dbReference type="InterPro" id="IPR021278">
    <property type="entry name" value="ATP19"/>
</dbReference>
<dbReference type="EMBL" id="KQ257452">
    <property type="protein sequence ID" value="KND03055.1"/>
    <property type="molecule type" value="Genomic_DNA"/>
</dbReference>
<sequence length="87" mass="10325">MHGNPYDTYNVFGFKIPRYKLALYTVLGYTGIIVGYLEYRKHRPPPPIEIPDKEEEEFVKRYVAWRLEELKKPELVRRPFDPKAAGL</sequence>
<keyword evidence="3" id="KW-1185">Reference proteome</keyword>
<keyword evidence="1" id="KW-1133">Transmembrane helix</keyword>
<evidence type="ECO:0000313" key="2">
    <source>
        <dbReference type="EMBL" id="KND03055.1"/>
    </source>
</evidence>
<evidence type="ECO:0000313" key="3">
    <source>
        <dbReference type="Proteomes" id="UP000053201"/>
    </source>
</evidence>